<evidence type="ECO:0000313" key="3">
    <source>
        <dbReference type="Proteomes" id="UP000271974"/>
    </source>
</evidence>
<feature type="region of interest" description="Disordered" evidence="1">
    <location>
        <begin position="45"/>
        <end position="87"/>
    </location>
</feature>
<name>A0A3S1BN73_ELYCH</name>
<evidence type="ECO:0000256" key="1">
    <source>
        <dbReference type="SAM" id="MobiDB-lite"/>
    </source>
</evidence>
<reference evidence="2 3" key="1">
    <citation type="submission" date="2019-01" db="EMBL/GenBank/DDBJ databases">
        <title>A draft genome assembly of the solar-powered sea slug Elysia chlorotica.</title>
        <authorList>
            <person name="Cai H."/>
            <person name="Li Q."/>
            <person name="Fang X."/>
            <person name="Li J."/>
            <person name="Curtis N.E."/>
            <person name="Altenburger A."/>
            <person name="Shibata T."/>
            <person name="Feng M."/>
            <person name="Maeda T."/>
            <person name="Schwartz J.A."/>
            <person name="Shigenobu S."/>
            <person name="Lundholm N."/>
            <person name="Nishiyama T."/>
            <person name="Yang H."/>
            <person name="Hasebe M."/>
            <person name="Li S."/>
            <person name="Pierce S.K."/>
            <person name="Wang J."/>
        </authorList>
    </citation>
    <scope>NUCLEOTIDE SEQUENCE [LARGE SCALE GENOMIC DNA]</scope>
    <source>
        <strain evidence="2">EC2010</strain>
        <tissue evidence="2">Whole organism of an adult</tissue>
    </source>
</reference>
<proteinExistence type="predicted"/>
<evidence type="ECO:0000313" key="2">
    <source>
        <dbReference type="EMBL" id="RUS70964.1"/>
    </source>
</evidence>
<accession>A0A3S1BN73</accession>
<feature type="region of interest" description="Disordered" evidence="1">
    <location>
        <begin position="188"/>
        <end position="215"/>
    </location>
</feature>
<dbReference type="Proteomes" id="UP000271974">
    <property type="component" value="Unassembled WGS sequence"/>
</dbReference>
<gene>
    <name evidence="2" type="ORF">EGW08_021274</name>
</gene>
<dbReference type="EMBL" id="RQTK01001295">
    <property type="protein sequence ID" value="RUS70964.1"/>
    <property type="molecule type" value="Genomic_DNA"/>
</dbReference>
<keyword evidence="3" id="KW-1185">Reference proteome</keyword>
<dbReference type="AlphaFoldDB" id="A0A3S1BN73"/>
<protein>
    <submittedName>
        <fullName evidence="2">Uncharacterized protein</fullName>
    </submittedName>
</protein>
<sequence length="215" mass="24633">MRRAYKPGPRKTKHGELVDLDIVRLGPRQRIWTLVDTSGQRESLSKHRTWSALSTRPPANRLDPHPSMPRHATPRQESGSPLPSHWEGVGLRTTDYRYRQPGIRDRTVEVTIMMFKSGIIPLVEQLHGRQEINDNLATSKKSRYQRPKKMLGVEADTSREDYQGQVCRGKLGDESTGLRVWLNKAAWSREGERQEPFRRAGDPQAQAIELRPEPA</sequence>
<feature type="compositionally biased region" description="Basic and acidic residues" evidence="1">
    <location>
        <begin position="188"/>
        <end position="201"/>
    </location>
</feature>
<comment type="caution">
    <text evidence="2">The sequence shown here is derived from an EMBL/GenBank/DDBJ whole genome shotgun (WGS) entry which is preliminary data.</text>
</comment>
<organism evidence="2 3">
    <name type="scientific">Elysia chlorotica</name>
    <name type="common">Eastern emerald elysia</name>
    <name type="synonym">Sea slug</name>
    <dbReference type="NCBI Taxonomy" id="188477"/>
    <lineage>
        <taxon>Eukaryota</taxon>
        <taxon>Metazoa</taxon>
        <taxon>Spiralia</taxon>
        <taxon>Lophotrochozoa</taxon>
        <taxon>Mollusca</taxon>
        <taxon>Gastropoda</taxon>
        <taxon>Heterobranchia</taxon>
        <taxon>Euthyneura</taxon>
        <taxon>Panpulmonata</taxon>
        <taxon>Sacoglossa</taxon>
        <taxon>Placobranchoidea</taxon>
        <taxon>Plakobranchidae</taxon>
        <taxon>Elysia</taxon>
    </lineage>
</organism>